<keyword evidence="3 7" id="KW-1003">Cell membrane</keyword>
<dbReference type="RefSeq" id="WP_051984865.1">
    <property type="nucleotide sequence ID" value="NZ_CCCS020000049.1"/>
</dbReference>
<keyword evidence="4 7" id="KW-0812">Transmembrane</keyword>
<evidence type="ECO:0000256" key="6">
    <source>
        <dbReference type="ARBA" id="ARBA00023136"/>
    </source>
</evidence>
<dbReference type="InterPro" id="IPR042193">
    <property type="entry name" value="FHIPEP_3"/>
</dbReference>
<reference evidence="8" key="2">
    <citation type="submission" date="2014-07" db="EMBL/GenBank/DDBJ databases">
        <title>Initial genome analysis of the psychrotolerant acidophile Acidithiobacillus ferrivorans CF27: insights into iron and sulfur oxidation pathways and into biofilm formation.</title>
        <authorList>
            <person name="Talla E."/>
            <person name="Hedrich S."/>
            <person name="Mangenot S."/>
            <person name="Ji B."/>
            <person name="Johnson D.B."/>
            <person name="Barbe V."/>
            <person name="Bonnefoy V."/>
        </authorList>
    </citation>
    <scope>NUCLEOTIDE SEQUENCE [LARGE SCALE GENOMIC DNA]</scope>
    <source>
        <strain evidence="8">CF27</strain>
    </source>
</reference>
<comment type="similarity">
    <text evidence="2 7">Belongs to the FHIPEP (flagella/HR/invasion proteins export pore) family.</text>
</comment>
<dbReference type="AlphaFoldDB" id="A0A060US39"/>
<evidence type="ECO:0000256" key="7">
    <source>
        <dbReference type="RuleBase" id="RU364093"/>
    </source>
</evidence>
<evidence type="ECO:0000313" key="8">
    <source>
        <dbReference type="EMBL" id="CDQ11121.1"/>
    </source>
</evidence>
<comment type="subcellular location">
    <subcellularLocation>
        <location evidence="1 7">Cell membrane</location>
        <topology evidence="1 7">Multi-pass membrane protein</topology>
    </subcellularLocation>
</comment>
<dbReference type="Gene3D" id="1.10.8.540">
    <property type="entry name" value="FHIPEP family, domain 3"/>
    <property type="match status" value="1"/>
</dbReference>
<proteinExistence type="inferred from homology"/>
<keyword evidence="7" id="KW-1005">Bacterial flagellum biogenesis</keyword>
<feature type="transmembrane region" description="Helical" evidence="7">
    <location>
        <begin position="256"/>
        <end position="276"/>
    </location>
</feature>
<dbReference type="Proteomes" id="UP000193925">
    <property type="component" value="Chromosome AFERRI"/>
</dbReference>
<keyword evidence="8" id="KW-0969">Cilium</keyword>
<dbReference type="InterPro" id="IPR006301">
    <property type="entry name" value="FlhA"/>
</dbReference>
<keyword evidence="10" id="KW-1185">Reference proteome</keyword>
<dbReference type="Pfam" id="PF00771">
    <property type="entry name" value="FHIPEP"/>
    <property type="match status" value="1"/>
</dbReference>
<evidence type="ECO:0000256" key="4">
    <source>
        <dbReference type="ARBA" id="ARBA00022692"/>
    </source>
</evidence>
<reference evidence="9 10" key="3">
    <citation type="submission" date="2017-03" db="EMBL/GenBank/DDBJ databases">
        <authorList>
            <person name="Regsiter A."/>
            <person name="William W."/>
        </authorList>
    </citation>
    <scope>NUCLEOTIDE SEQUENCE [LARGE SCALE GENOMIC DNA]</scope>
    <source>
        <strain evidence="9">PRJEB5721</strain>
    </source>
</reference>
<dbReference type="Gene3D" id="3.40.30.60">
    <property type="entry name" value="FHIPEP family, domain 1"/>
    <property type="match status" value="1"/>
</dbReference>
<sequence length="700" mass="74673">MADPHTIKASSGAIPAPVELWANYQSLLGPLVLIMILTMIVVPLPPILLDVLFTFNITFALLILFAALHVKKPLDFSAFPTVLLLATLLRLALNVAAARVILLHGFHGNQSAGIVIESFGRFVVGGDYVVGIVVFAILIIINFVVVTKGSSRIAEVGARFSLDAMPGKQMAIDADLNAGMITQIEARRRRDEVSAESDFYGSMDGASKFVRGDAIAAILIIIINLVGGLIIGVFQHNLSLAAAAKTYTLLSIGDGLVAQIPSLVISMAAGILVSRSGTEGEVSHLVSGQVFGGNRKGLLITAITLGVTGIIPGMPHVAFLFYAILTGILWQVLQRRATVTATAAAQAITAPFQEPPADVVDSNILRPVEPLSIAIGYQIIPLIAEGGDLQKRLNLLRRRTSENLGFLLPSIHVHDDLTLRPGGYRIQVHGVRVATGDVRVGSLLAISGKAPLPPLEGIHTTDPVFGASAYWIATERSDDAELLGYTVIDPATVITTHTNECLTRYIGELFGLQQTQELLDIAAARNGKLLESVVPRVISIPALSKVLRELVVEGVSIRDMPTILETLAENGQEGASMVQTVEIIRSRLGRQILSVLAPDDPIQTAILGQSMEQLLLNAVESAGPNGMPALEPSILMHLMQALRQGIETMQAQSLKPLLVVRDPLRQALSTWLHSAGLTMAVVAFSEVPGARPLKSVLEIS</sequence>
<dbReference type="PIRSF" id="PIRSF005419">
    <property type="entry name" value="FlhA"/>
    <property type="match status" value="1"/>
</dbReference>
<dbReference type="EMBL" id="CCCS020000049">
    <property type="protein sequence ID" value="CDQ11121.1"/>
    <property type="molecule type" value="Genomic_DNA"/>
</dbReference>
<feature type="transmembrane region" description="Helical" evidence="7">
    <location>
        <begin position="297"/>
        <end position="330"/>
    </location>
</feature>
<feature type="transmembrane region" description="Helical" evidence="7">
    <location>
        <begin position="214"/>
        <end position="236"/>
    </location>
</feature>
<feature type="transmembrane region" description="Helical" evidence="7">
    <location>
        <begin position="27"/>
        <end position="45"/>
    </location>
</feature>
<feature type="transmembrane region" description="Helical" evidence="7">
    <location>
        <begin position="51"/>
        <end position="70"/>
    </location>
</feature>
<reference evidence="8" key="1">
    <citation type="submission" date="2014-03" db="EMBL/GenBank/DDBJ databases">
        <authorList>
            <person name="Genoscope - CEA"/>
        </authorList>
    </citation>
    <scope>NUCLEOTIDE SEQUENCE [LARGE SCALE GENOMIC DNA]</scope>
    <source>
        <strain evidence="8">CF27</strain>
    </source>
</reference>
<keyword evidence="7" id="KW-0653">Protein transport</keyword>
<comment type="function">
    <text evidence="7">Required for formation of the rod structure of the flagellar apparatus. Together with FliI and FliH, may constitute the export apparatus of flagellin.</text>
</comment>
<evidence type="ECO:0000313" key="9">
    <source>
        <dbReference type="EMBL" id="SMH67483.1"/>
    </source>
</evidence>
<feature type="transmembrane region" description="Helical" evidence="7">
    <location>
        <begin position="122"/>
        <end position="145"/>
    </location>
</feature>
<dbReference type="NCBIfam" id="TIGR01398">
    <property type="entry name" value="FlhA"/>
    <property type="match status" value="1"/>
</dbReference>
<evidence type="ECO:0000313" key="10">
    <source>
        <dbReference type="Proteomes" id="UP000193925"/>
    </source>
</evidence>
<dbReference type="GO" id="GO:0009306">
    <property type="term" value="P:protein secretion"/>
    <property type="evidence" value="ECO:0007669"/>
    <property type="project" value="InterPro"/>
</dbReference>
<dbReference type="Gene3D" id="3.40.50.12790">
    <property type="entry name" value="FHIPEP family, domain 4"/>
    <property type="match status" value="1"/>
</dbReference>
<dbReference type="GO" id="GO:0005886">
    <property type="term" value="C:plasma membrane"/>
    <property type="evidence" value="ECO:0007669"/>
    <property type="project" value="UniProtKB-SubCell"/>
</dbReference>
<dbReference type="PANTHER" id="PTHR30161">
    <property type="entry name" value="FLAGELLAR EXPORT PROTEIN, MEMBRANE FLHA SUBUNIT-RELATED"/>
    <property type="match status" value="1"/>
</dbReference>
<dbReference type="EMBL" id="LT841305">
    <property type="protein sequence ID" value="SMH67483.1"/>
    <property type="molecule type" value="Genomic_DNA"/>
</dbReference>
<keyword evidence="5 7" id="KW-1133">Transmembrane helix</keyword>
<evidence type="ECO:0000256" key="1">
    <source>
        <dbReference type="ARBA" id="ARBA00004651"/>
    </source>
</evidence>
<keyword evidence="6 7" id="KW-0472">Membrane</keyword>
<evidence type="ECO:0000256" key="5">
    <source>
        <dbReference type="ARBA" id="ARBA00022989"/>
    </source>
</evidence>
<dbReference type="PRINTS" id="PR00949">
    <property type="entry name" value="TYPE3IMAPROT"/>
</dbReference>
<protein>
    <recommendedName>
        <fullName evidence="7">Flagellar biosynthesis protein FlhA</fullName>
    </recommendedName>
</protein>
<keyword evidence="8" id="KW-0282">Flagellum</keyword>
<accession>A0A060US39</accession>
<evidence type="ECO:0000256" key="2">
    <source>
        <dbReference type="ARBA" id="ARBA00008835"/>
    </source>
</evidence>
<dbReference type="PROSITE" id="PS00994">
    <property type="entry name" value="FHIPEP"/>
    <property type="match status" value="1"/>
</dbReference>
<dbReference type="InterPro" id="IPR025505">
    <property type="entry name" value="FHIPEP_CS"/>
</dbReference>
<dbReference type="GO" id="GO:0044780">
    <property type="term" value="P:bacterial-type flagellum assembly"/>
    <property type="evidence" value="ECO:0007669"/>
    <property type="project" value="InterPro"/>
</dbReference>
<gene>
    <name evidence="7 8" type="primary">flhA</name>
    <name evidence="9" type="ORF">AFERRI_50684</name>
    <name evidence="8" type="ORF">AFERRI_530016</name>
</gene>
<dbReference type="PANTHER" id="PTHR30161:SF1">
    <property type="entry name" value="FLAGELLAR BIOSYNTHESIS PROTEIN FLHA-RELATED"/>
    <property type="match status" value="1"/>
</dbReference>
<keyword evidence="7" id="KW-1006">Bacterial flagellum protein export</keyword>
<dbReference type="InterPro" id="IPR042194">
    <property type="entry name" value="FHIPEP_1"/>
</dbReference>
<feature type="transmembrane region" description="Helical" evidence="7">
    <location>
        <begin position="82"/>
        <end position="102"/>
    </location>
</feature>
<evidence type="ECO:0000256" key="3">
    <source>
        <dbReference type="ARBA" id="ARBA00022475"/>
    </source>
</evidence>
<dbReference type="InterPro" id="IPR001712">
    <property type="entry name" value="T3SS_FHIPEP"/>
</dbReference>
<name>A0A060US39_9PROT</name>
<dbReference type="InterPro" id="IPR042196">
    <property type="entry name" value="FHIPEP_4"/>
</dbReference>
<keyword evidence="7" id="KW-0813">Transport</keyword>
<organism evidence="8">
    <name type="scientific">Acidithiobacillus ferrivorans</name>
    <dbReference type="NCBI Taxonomy" id="160808"/>
    <lineage>
        <taxon>Bacteria</taxon>
        <taxon>Pseudomonadati</taxon>
        <taxon>Pseudomonadota</taxon>
        <taxon>Acidithiobacillia</taxon>
        <taxon>Acidithiobacillales</taxon>
        <taxon>Acidithiobacillaceae</taxon>
        <taxon>Acidithiobacillus</taxon>
    </lineage>
</organism>
<keyword evidence="8" id="KW-0966">Cell projection</keyword>